<proteinExistence type="predicted"/>
<name>A0AAV4MWZ0_CAEEX</name>
<sequence length="137" mass="15733">MFVKVIHFRIPLSSDLTTKGMYQNPLIFRQPSPWKRLALMDAFPVAFAFVKRRQILSYHDASTERINLLDVFNILFEPNRKHSDLRIYPTYIKMDASIQQTQFEIPANCPPPGDSGQILKVKAHGSMVTFPMSHKAA</sequence>
<evidence type="ECO:0000313" key="1">
    <source>
        <dbReference type="EMBL" id="GIX76399.1"/>
    </source>
</evidence>
<evidence type="ECO:0000313" key="2">
    <source>
        <dbReference type="Proteomes" id="UP001054945"/>
    </source>
</evidence>
<organism evidence="1 2">
    <name type="scientific">Caerostris extrusa</name>
    <name type="common">Bark spider</name>
    <name type="synonym">Caerostris bankana</name>
    <dbReference type="NCBI Taxonomy" id="172846"/>
    <lineage>
        <taxon>Eukaryota</taxon>
        <taxon>Metazoa</taxon>
        <taxon>Ecdysozoa</taxon>
        <taxon>Arthropoda</taxon>
        <taxon>Chelicerata</taxon>
        <taxon>Arachnida</taxon>
        <taxon>Araneae</taxon>
        <taxon>Araneomorphae</taxon>
        <taxon>Entelegynae</taxon>
        <taxon>Araneoidea</taxon>
        <taxon>Araneidae</taxon>
        <taxon>Caerostris</taxon>
    </lineage>
</organism>
<gene>
    <name evidence="1" type="ORF">CEXT_182521</name>
</gene>
<protein>
    <submittedName>
        <fullName evidence="1">Uncharacterized protein</fullName>
    </submittedName>
</protein>
<dbReference type="EMBL" id="BPLR01020249">
    <property type="protein sequence ID" value="GIX76399.1"/>
    <property type="molecule type" value="Genomic_DNA"/>
</dbReference>
<accession>A0AAV4MWZ0</accession>
<reference evidence="1 2" key="1">
    <citation type="submission" date="2021-06" db="EMBL/GenBank/DDBJ databases">
        <title>Caerostris extrusa draft genome.</title>
        <authorList>
            <person name="Kono N."/>
            <person name="Arakawa K."/>
        </authorList>
    </citation>
    <scope>NUCLEOTIDE SEQUENCE [LARGE SCALE GENOMIC DNA]</scope>
</reference>
<dbReference type="AlphaFoldDB" id="A0AAV4MWZ0"/>
<comment type="caution">
    <text evidence="1">The sequence shown here is derived from an EMBL/GenBank/DDBJ whole genome shotgun (WGS) entry which is preliminary data.</text>
</comment>
<keyword evidence="2" id="KW-1185">Reference proteome</keyword>
<dbReference type="Proteomes" id="UP001054945">
    <property type="component" value="Unassembled WGS sequence"/>
</dbReference>